<dbReference type="GO" id="GO:0043565">
    <property type="term" value="F:sequence-specific DNA binding"/>
    <property type="evidence" value="ECO:0007669"/>
    <property type="project" value="InterPro"/>
</dbReference>
<keyword evidence="3" id="KW-0804">Transcription</keyword>
<sequence length="146" mass="16144">MQELDEIDRQLLSLLKANARSPTTTLAKQLGLARTTVLARIQRLEKSGVIAGYGVRLGQAENDRSLRAYCALFVEPKAGPQVVKRLERFPEIESLAAVSGVWDYMALLRAESPERLDKVLDEIGAIEGVKQTTTAVLLARKIDRRG</sequence>
<dbReference type="PANTHER" id="PTHR30154">
    <property type="entry name" value="LEUCINE-RESPONSIVE REGULATORY PROTEIN"/>
    <property type="match status" value="1"/>
</dbReference>
<dbReference type="SUPFAM" id="SSF54909">
    <property type="entry name" value="Dimeric alpha+beta barrel"/>
    <property type="match status" value="1"/>
</dbReference>
<dbReference type="AlphaFoldDB" id="A0A4R6UVE1"/>
<organism evidence="5 6">
    <name type="scientific">Permianibacter aggregans</name>
    <dbReference type="NCBI Taxonomy" id="1510150"/>
    <lineage>
        <taxon>Bacteria</taxon>
        <taxon>Pseudomonadati</taxon>
        <taxon>Pseudomonadota</taxon>
        <taxon>Gammaproteobacteria</taxon>
        <taxon>Pseudomonadales</taxon>
        <taxon>Pseudomonadaceae</taxon>
        <taxon>Permianibacter</taxon>
    </lineage>
</organism>
<dbReference type="PROSITE" id="PS50956">
    <property type="entry name" value="HTH_ASNC_2"/>
    <property type="match status" value="1"/>
</dbReference>
<feature type="domain" description="HTH asnC-type" evidence="4">
    <location>
        <begin position="4"/>
        <end position="65"/>
    </location>
</feature>
<dbReference type="InterPro" id="IPR019888">
    <property type="entry name" value="Tscrpt_reg_AsnC-like"/>
</dbReference>
<comment type="caution">
    <text evidence="5">The sequence shown here is derived from an EMBL/GenBank/DDBJ whole genome shotgun (WGS) entry which is preliminary data.</text>
</comment>
<dbReference type="PANTHER" id="PTHR30154:SF53">
    <property type="entry name" value="HTH-TYPE TRANSCRIPTIONAL REGULATOR LRPC"/>
    <property type="match status" value="1"/>
</dbReference>
<dbReference type="GO" id="GO:0043200">
    <property type="term" value="P:response to amino acid"/>
    <property type="evidence" value="ECO:0007669"/>
    <property type="project" value="TreeGrafter"/>
</dbReference>
<dbReference type="PRINTS" id="PR00033">
    <property type="entry name" value="HTHASNC"/>
</dbReference>
<dbReference type="InterPro" id="IPR000485">
    <property type="entry name" value="AsnC-type_HTH_dom"/>
</dbReference>
<dbReference type="InterPro" id="IPR036388">
    <property type="entry name" value="WH-like_DNA-bd_sf"/>
</dbReference>
<protein>
    <submittedName>
        <fullName evidence="5">AsnC family transcriptional regulator</fullName>
    </submittedName>
</protein>
<dbReference type="Proteomes" id="UP000295375">
    <property type="component" value="Unassembled WGS sequence"/>
</dbReference>
<reference evidence="5 6" key="1">
    <citation type="submission" date="2019-03" db="EMBL/GenBank/DDBJ databases">
        <title>Genomic Encyclopedia of Type Strains, Phase IV (KMG-IV): sequencing the most valuable type-strain genomes for metagenomic binning, comparative biology and taxonomic classification.</title>
        <authorList>
            <person name="Goeker M."/>
        </authorList>
    </citation>
    <scope>NUCLEOTIDE SEQUENCE [LARGE SCALE GENOMIC DNA]</scope>
    <source>
        <strain evidence="5 6">DSM 103792</strain>
    </source>
</reference>
<gene>
    <name evidence="5" type="ORF">EV696_104109</name>
</gene>
<keyword evidence="1" id="KW-0805">Transcription regulation</keyword>
<evidence type="ECO:0000313" key="6">
    <source>
        <dbReference type="Proteomes" id="UP000295375"/>
    </source>
</evidence>
<dbReference type="InterPro" id="IPR019887">
    <property type="entry name" value="Tscrpt_reg_AsnC/Lrp_C"/>
</dbReference>
<dbReference type="InterPro" id="IPR011008">
    <property type="entry name" value="Dimeric_a/b-barrel"/>
</dbReference>
<evidence type="ECO:0000256" key="1">
    <source>
        <dbReference type="ARBA" id="ARBA00023015"/>
    </source>
</evidence>
<dbReference type="SMART" id="SM00344">
    <property type="entry name" value="HTH_ASNC"/>
    <property type="match status" value="1"/>
</dbReference>
<name>A0A4R6UVE1_9GAMM</name>
<dbReference type="EMBL" id="SNYM01000004">
    <property type="protein sequence ID" value="TDQ49405.1"/>
    <property type="molecule type" value="Genomic_DNA"/>
</dbReference>
<evidence type="ECO:0000256" key="3">
    <source>
        <dbReference type="ARBA" id="ARBA00023163"/>
    </source>
</evidence>
<accession>A0A4R6UVE1</accession>
<evidence type="ECO:0000313" key="5">
    <source>
        <dbReference type="EMBL" id="TDQ49405.1"/>
    </source>
</evidence>
<dbReference type="GO" id="GO:0005829">
    <property type="term" value="C:cytosol"/>
    <property type="evidence" value="ECO:0007669"/>
    <property type="project" value="TreeGrafter"/>
</dbReference>
<dbReference type="Pfam" id="PF01037">
    <property type="entry name" value="AsnC_trans_reg"/>
    <property type="match status" value="1"/>
</dbReference>
<evidence type="ECO:0000256" key="2">
    <source>
        <dbReference type="ARBA" id="ARBA00023125"/>
    </source>
</evidence>
<dbReference type="Gene3D" id="1.10.10.10">
    <property type="entry name" value="Winged helix-like DNA-binding domain superfamily/Winged helix DNA-binding domain"/>
    <property type="match status" value="1"/>
</dbReference>
<dbReference type="RefSeq" id="WP_133588962.1">
    <property type="nucleotide sequence ID" value="NZ_CP037953.1"/>
</dbReference>
<dbReference type="SUPFAM" id="SSF46785">
    <property type="entry name" value="Winged helix' DNA-binding domain"/>
    <property type="match status" value="1"/>
</dbReference>
<evidence type="ECO:0000259" key="4">
    <source>
        <dbReference type="PROSITE" id="PS50956"/>
    </source>
</evidence>
<dbReference type="Gene3D" id="3.30.70.920">
    <property type="match status" value="1"/>
</dbReference>
<dbReference type="Pfam" id="PF13404">
    <property type="entry name" value="HTH_AsnC-type"/>
    <property type="match status" value="1"/>
</dbReference>
<dbReference type="OrthoDB" id="5476at2"/>
<proteinExistence type="predicted"/>
<keyword evidence="6" id="KW-1185">Reference proteome</keyword>
<dbReference type="InterPro" id="IPR036390">
    <property type="entry name" value="WH_DNA-bd_sf"/>
</dbReference>
<keyword evidence="2" id="KW-0238">DNA-binding</keyword>